<comment type="caution">
    <text evidence="8">The sequence shown here is derived from an EMBL/GenBank/DDBJ whole genome shotgun (WGS) entry which is preliminary data.</text>
</comment>
<comment type="similarity">
    <text evidence="4">Belongs to the WD repeat ASA1 family.</text>
</comment>
<feature type="repeat" description="WD" evidence="7">
    <location>
        <begin position="19"/>
        <end position="52"/>
    </location>
</feature>
<dbReference type="PROSITE" id="PS50294">
    <property type="entry name" value="WD_REPEATS_REGION"/>
    <property type="match status" value="1"/>
</dbReference>
<keyword evidence="9" id="KW-1185">Reference proteome</keyword>
<evidence type="ECO:0000256" key="5">
    <source>
        <dbReference type="ARBA" id="ARBA00038749"/>
    </source>
</evidence>
<dbReference type="SUPFAM" id="SSF50978">
    <property type="entry name" value="WD40 repeat-like"/>
    <property type="match status" value="1"/>
</dbReference>
<dbReference type="Proteomes" id="UP001274830">
    <property type="component" value="Unassembled WGS sequence"/>
</dbReference>
<dbReference type="InterPro" id="IPR019775">
    <property type="entry name" value="WD40_repeat_CS"/>
</dbReference>
<evidence type="ECO:0000256" key="2">
    <source>
        <dbReference type="ARBA" id="ARBA00022737"/>
    </source>
</evidence>
<dbReference type="Gene3D" id="2.130.10.10">
    <property type="entry name" value="YVTN repeat-like/Quinoprotein amine dehydrogenase"/>
    <property type="match status" value="2"/>
</dbReference>
<dbReference type="PROSITE" id="PS00678">
    <property type="entry name" value="WD_REPEATS_1"/>
    <property type="match status" value="2"/>
</dbReference>
<sequence>MDVDDCGPKILYAQPAYILRGHSAQIHALHFIADNKYLISGDADGWVIIWDMPIKRPVGVWQAHRGAILGINSWPGSESDQGDRIITHGRDNKLRVWQLAQDDISRLAIKLPADAEPADSRQPWLLHSLTVNALNFCSFAISISPGSLTSSKTSNDAPPDVLVAVPGVQDGYINITSLPAEQRFATITDPKDIKTGMVMAIGLQTESGKLKVIAGYESGYACVFSQQDGSSNWQAIYTHKSHTQPVLSLDIAPGLNYFYSSSADEIITRHPLNEGSSATKTLQTKHAGQQSLIVRSDEKIFATAGWDGRARVYSAKTMKELAVLKWHKEGCYALAFATIGESKSSNKLDGDALAVKRNLTVAEQRVQKVQSTHGLAAGSKDGKISLWDVY</sequence>
<dbReference type="EMBL" id="JAUTXT010000005">
    <property type="protein sequence ID" value="KAK3678093.1"/>
    <property type="molecule type" value="Genomic_DNA"/>
</dbReference>
<proteinExistence type="inferred from homology"/>
<dbReference type="GeneID" id="89958894"/>
<name>A0AAE1C4W3_9PEZI</name>
<evidence type="ECO:0000256" key="1">
    <source>
        <dbReference type="ARBA" id="ARBA00022574"/>
    </source>
</evidence>
<organism evidence="8 9">
    <name type="scientific">Recurvomyces mirabilis</name>
    <dbReference type="NCBI Taxonomy" id="574656"/>
    <lineage>
        <taxon>Eukaryota</taxon>
        <taxon>Fungi</taxon>
        <taxon>Dikarya</taxon>
        <taxon>Ascomycota</taxon>
        <taxon>Pezizomycotina</taxon>
        <taxon>Dothideomycetes</taxon>
        <taxon>Dothideomycetidae</taxon>
        <taxon>Mycosphaerellales</taxon>
        <taxon>Teratosphaeriaceae</taxon>
        <taxon>Recurvomyces</taxon>
    </lineage>
</organism>
<evidence type="ECO:0000256" key="6">
    <source>
        <dbReference type="ARBA" id="ARBA00040563"/>
    </source>
</evidence>
<evidence type="ECO:0000256" key="3">
    <source>
        <dbReference type="ARBA" id="ARBA00037338"/>
    </source>
</evidence>
<dbReference type="AlphaFoldDB" id="A0AAE1C4W3"/>
<dbReference type="PROSITE" id="PS50082">
    <property type="entry name" value="WD_REPEATS_2"/>
    <property type="match status" value="2"/>
</dbReference>
<keyword evidence="2" id="KW-0677">Repeat</keyword>
<keyword evidence="1 7" id="KW-0853">WD repeat</keyword>
<dbReference type="InterPro" id="IPR001680">
    <property type="entry name" value="WD40_rpt"/>
</dbReference>
<evidence type="ECO:0000256" key="4">
    <source>
        <dbReference type="ARBA" id="ARBA00037931"/>
    </source>
</evidence>
<comment type="function">
    <text evidence="3">Component of the ASTRA complex involved in chromatin remodeling.</text>
</comment>
<dbReference type="InterPro" id="IPR036322">
    <property type="entry name" value="WD40_repeat_dom_sf"/>
</dbReference>
<dbReference type="InterPro" id="IPR020472">
    <property type="entry name" value="WD40_PAC1"/>
</dbReference>
<feature type="repeat" description="WD" evidence="7">
    <location>
        <begin position="375"/>
        <end position="390"/>
    </location>
</feature>
<evidence type="ECO:0000313" key="9">
    <source>
        <dbReference type="Proteomes" id="UP001274830"/>
    </source>
</evidence>
<reference evidence="8" key="1">
    <citation type="submission" date="2023-07" db="EMBL/GenBank/DDBJ databases">
        <title>Black Yeasts Isolated from many extreme environments.</title>
        <authorList>
            <person name="Coleine C."/>
            <person name="Stajich J.E."/>
            <person name="Selbmann L."/>
        </authorList>
    </citation>
    <scope>NUCLEOTIDE SEQUENCE</scope>
    <source>
        <strain evidence="8">CCFEE 5485</strain>
    </source>
</reference>
<comment type="subunit">
    <text evidence="5">Component of the ASTRA chromatin remodeling machinery complex.</text>
</comment>
<accession>A0AAE1C4W3</accession>
<dbReference type="PRINTS" id="PR00320">
    <property type="entry name" value="GPROTEINBRPT"/>
</dbReference>
<dbReference type="Pfam" id="PF00400">
    <property type="entry name" value="WD40"/>
    <property type="match status" value="2"/>
</dbReference>
<dbReference type="PANTHER" id="PTHR19854:SF1">
    <property type="entry name" value="GUANINE NUCLEOTIDE-BINDING PROTEIN SUBUNIT BETA-LIKE PROTEIN 1"/>
    <property type="match status" value="1"/>
</dbReference>
<evidence type="ECO:0000256" key="7">
    <source>
        <dbReference type="PROSITE-ProRule" id="PRU00221"/>
    </source>
</evidence>
<dbReference type="RefSeq" id="XP_064698229.1">
    <property type="nucleotide sequence ID" value="XM_064834365.1"/>
</dbReference>
<dbReference type="SMART" id="SM00320">
    <property type="entry name" value="WD40"/>
    <property type="match status" value="5"/>
</dbReference>
<evidence type="ECO:0000313" key="8">
    <source>
        <dbReference type="EMBL" id="KAK3678093.1"/>
    </source>
</evidence>
<gene>
    <name evidence="8" type="primary">asa1</name>
    <name evidence="8" type="ORF">LTR78_002188</name>
</gene>
<protein>
    <recommendedName>
        <fullName evidence="6">ASTRA-associated protein 1</fullName>
    </recommendedName>
</protein>
<dbReference type="InterPro" id="IPR015943">
    <property type="entry name" value="WD40/YVTN_repeat-like_dom_sf"/>
</dbReference>
<dbReference type="PANTHER" id="PTHR19854">
    <property type="entry name" value="TRANSDUCIN BETA-LIKE 3"/>
    <property type="match status" value="1"/>
</dbReference>